<dbReference type="InterPro" id="IPR026444">
    <property type="entry name" value="Secre_tail"/>
</dbReference>
<dbReference type="PANTHER" id="PTHR43737:SF1">
    <property type="entry name" value="DUF1501 DOMAIN-CONTAINING PROTEIN"/>
    <property type="match status" value="1"/>
</dbReference>
<feature type="domain" description="Secretion system C-terminal sorting" evidence="1">
    <location>
        <begin position="625"/>
        <end position="697"/>
    </location>
</feature>
<sequence>MNRRDFIHQLSHAAAIPALMSGISWDSMAQMGESSLLGNTLSQGNILIVVLLNGGNDGLNTVIPLNMMSQLNKVRPKVIIPENKLLSLGKSDLALHPSLTGLQSLSKENRLKIIQSVGYPTPNYSHFRAMDIWQSGATASEFLSSGWIGRFLESKHPEFPQAYPNANYPHPLALEIGWNSALMFTGQHSFTSVVASNPENFYEIIGDLDVKYPSTPIGEKLSYLQLIAKQSNAYGKVMKDSYQNGKEFSFPNTNLANQFKIIARLISGGLNTRIYKVEIGGFDTHSNQVDSSDRTKGTHANLMTELNDAITTFMKSMDSINQSDRIVGMCFSEFGRTIQSNDTSGTDHGAIAPVILFGNQLDANVAGTNPVIPTNLRGQDELDLQFDFKQVYSSLISQWLGGGNAVKTLFSKEYPQISIIKDEFRDSDEDGVGDLYDKCPDTPFGTIVDITGCEVFMLPKDNFELSVASLTCQGTKNGSIQVKVKDKSYTYKIELREGTKAPQVLEISKGSAEVTIKNLGAEVYKLAITIPDKPSFQQNFELKISEPDVLKVNASIQEDSKLLQLAVSGATNYLVSINGIEKEYNAPLLNLPIESGLQDIRVKTNLACQGVFKTQLFLSETVNCFPNPTADWTNLYINGQADAIQIKVFGLNGQQLFEQRENIPNSRLVPVNLSELATGTYLLQLLNEEVQQTIKIIKI</sequence>
<evidence type="ECO:0000313" key="3">
    <source>
        <dbReference type="Proteomes" id="UP000282832"/>
    </source>
</evidence>
<dbReference type="GO" id="GO:0005509">
    <property type="term" value="F:calcium ion binding"/>
    <property type="evidence" value="ECO:0007669"/>
    <property type="project" value="InterPro"/>
</dbReference>
<keyword evidence="3" id="KW-1185">Reference proteome</keyword>
<dbReference type="Pfam" id="PF18962">
    <property type="entry name" value="Por_Secre_tail"/>
    <property type="match status" value="1"/>
</dbReference>
<dbReference type="EMBL" id="SACY01000004">
    <property type="protein sequence ID" value="RVU24168.1"/>
    <property type="molecule type" value="Genomic_DNA"/>
</dbReference>
<dbReference type="Proteomes" id="UP000282832">
    <property type="component" value="Unassembled WGS sequence"/>
</dbReference>
<dbReference type="OrthoDB" id="9779968at2"/>
<evidence type="ECO:0000313" key="2">
    <source>
        <dbReference type="EMBL" id="RVU24168.1"/>
    </source>
</evidence>
<evidence type="ECO:0000259" key="1">
    <source>
        <dbReference type="Pfam" id="PF18962"/>
    </source>
</evidence>
<proteinExistence type="predicted"/>
<dbReference type="RefSeq" id="WP_127804779.1">
    <property type="nucleotide sequence ID" value="NZ_SACY01000004.1"/>
</dbReference>
<comment type="caution">
    <text evidence="2">The sequence shown here is derived from an EMBL/GenBank/DDBJ whole genome shotgun (WGS) entry which is preliminary data.</text>
</comment>
<dbReference type="NCBIfam" id="TIGR04183">
    <property type="entry name" value="Por_Secre_tail"/>
    <property type="match status" value="1"/>
</dbReference>
<dbReference type="PANTHER" id="PTHR43737">
    <property type="entry name" value="BLL7424 PROTEIN"/>
    <property type="match status" value="1"/>
</dbReference>
<dbReference type="InterPro" id="IPR028974">
    <property type="entry name" value="TSP_type-3_rpt"/>
</dbReference>
<name>A0A437PPC1_9BACT</name>
<organism evidence="2 3">
    <name type="scientific">Sandaracinomonas limnophila</name>
    <dbReference type="NCBI Taxonomy" id="1862386"/>
    <lineage>
        <taxon>Bacteria</taxon>
        <taxon>Pseudomonadati</taxon>
        <taxon>Bacteroidota</taxon>
        <taxon>Cytophagia</taxon>
        <taxon>Cytophagales</taxon>
        <taxon>Flectobacillaceae</taxon>
        <taxon>Sandaracinomonas</taxon>
    </lineage>
</organism>
<dbReference type="Pfam" id="PF07394">
    <property type="entry name" value="DUF1501"/>
    <property type="match status" value="1"/>
</dbReference>
<protein>
    <submittedName>
        <fullName evidence="2">DUF1501 domain-containing protein</fullName>
    </submittedName>
</protein>
<reference evidence="2 3" key="1">
    <citation type="submission" date="2019-01" db="EMBL/GenBank/DDBJ databases">
        <authorList>
            <person name="Chen W.-M."/>
        </authorList>
    </citation>
    <scope>NUCLEOTIDE SEQUENCE [LARGE SCALE GENOMIC DNA]</scope>
    <source>
        <strain evidence="2 3">FSY-15</strain>
    </source>
</reference>
<dbReference type="InterPro" id="IPR010869">
    <property type="entry name" value="DUF1501"/>
</dbReference>
<dbReference type="SUPFAM" id="SSF103647">
    <property type="entry name" value="TSP type-3 repeat"/>
    <property type="match status" value="1"/>
</dbReference>
<accession>A0A437PPC1</accession>
<gene>
    <name evidence="2" type="ORF">EOJ36_09595</name>
</gene>
<dbReference type="AlphaFoldDB" id="A0A437PPC1"/>